<dbReference type="Proteomes" id="UP000826661">
    <property type="component" value="Chromosome III"/>
</dbReference>
<dbReference type="Gene3D" id="3.40.50.300">
    <property type="entry name" value="P-loop containing nucleotide triphosphate hydrolases"/>
    <property type="match status" value="1"/>
</dbReference>
<protein>
    <recommendedName>
        <fullName evidence="4">NACHT domain-containing protein</fullName>
    </recommendedName>
</protein>
<dbReference type="Pfam" id="PF24883">
    <property type="entry name" value="NPHP3_N"/>
    <property type="match status" value="1"/>
</dbReference>
<feature type="repeat" description="WD" evidence="3">
    <location>
        <begin position="830"/>
        <end position="871"/>
    </location>
</feature>
<dbReference type="InterPro" id="IPR011044">
    <property type="entry name" value="Quino_amine_DH_bsu"/>
</dbReference>
<dbReference type="AlphaFoldDB" id="A0A8G0PK99"/>
<organism evidence="5 6">
    <name type="scientific">Trichoderma simmonsii</name>
    <dbReference type="NCBI Taxonomy" id="1491479"/>
    <lineage>
        <taxon>Eukaryota</taxon>
        <taxon>Fungi</taxon>
        <taxon>Dikarya</taxon>
        <taxon>Ascomycota</taxon>
        <taxon>Pezizomycotina</taxon>
        <taxon>Sordariomycetes</taxon>
        <taxon>Hypocreomycetidae</taxon>
        <taxon>Hypocreales</taxon>
        <taxon>Hypocreaceae</taxon>
        <taxon>Trichoderma</taxon>
    </lineage>
</organism>
<dbReference type="SUPFAM" id="SSF50978">
    <property type="entry name" value="WD40 repeat-like"/>
    <property type="match status" value="1"/>
</dbReference>
<evidence type="ECO:0000256" key="1">
    <source>
        <dbReference type="ARBA" id="ARBA00022574"/>
    </source>
</evidence>
<dbReference type="PROSITE" id="PS00678">
    <property type="entry name" value="WD_REPEATS_1"/>
    <property type="match status" value="1"/>
</dbReference>
<dbReference type="InterPro" id="IPR011659">
    <property type="entry name" value="WD40"/>
</dbReference>
<gene>
    <name evidence="5" type="ORF">H0G86_006798</name>
</gene>
<proteinExistence type="predicted"/>
<dbReference type="Pfam" id="PF07676">
    <property type="entry name" value="PD40"/>
    <property type="match status" value="1"/>
</dbReference>
<name>A0A8G0PK99_9HYPO</name>
<keyword evidence="6" id="KW-1185">Reference proteome</keyword>
<accession>A0A8G0PK99</accession>
<dbReference type="PANTHER" id="PTHR10039">
    <property type="entry name" value="AMELOGENIN"/>
    <property type="match status" value="1"/>
</dbReference>
<evidence type="ECO:0000313" key="6">
    <source>
        <dbReference type="Proteomes" id="UP000826661"/>
    </source>
</evidence>
<feature type="domain" description="NACHT" evidence="4">
    <location>
        <begin position="85"/>
        <end position="239"/>
    </location>
</feature>
<evidence type="ECO:0000313" key="5">
    <source>
        <dbReference type="EMBL" id="QYS99678.1"/>
    </source>
</evidence>
<dbReference type="PROSITE" id="PS50837">
    <property type="entry name" value="NACHT"/>
    <property type="match status" value="1"/>
</dbReference>
<dbReference type="InterPro" id="IPR019775">
    <property type="entry name" value="WD40_repeat_CS"/>
</dbReference>
<dbReference type="EMBL" id="CP075866">
    <property type="protein sequence ID" value="QYS99678.1"/>
    <property type="molecule type" value="Genomic_DNA"/>
</dbReference>
<dbReference type="InterPro" id="IPR015943">
    <property type="entry name" value="WD40/YVTN_repeat-like_dom_sf"/>
</dbReference>
<evidence type="ECO:0000256" key="3">
    <source>
        <dbReference type="PROSITE-ProRule" id="PRU00221"/>
    </source>
</evidence>
<dbReference type="InterPro" id="IPR001680">
    <property type="entry name" value="WD40_rpt"/>
</dbReference>
<feature type="repeat" description="WD" evidence="3">
    <location>
        <begin position="749"/>
        <end position="783"/>
    </location>
</feature>
<dbReference type="PROSITE" id="PS50294">
    <property type="entry name" value="WD_REPEATS_REGION"/>
    <property type="match status" value="3"/>
</dbReference>
<dbReference type="InterPro" id="IPR036322">
    <property type="entry name" value="WD40_repeat_dom_sf"/>
</dbReference>
<evidence type="ECO:0000256" key="2">
    <source>
        <dbReference type="ARBA" id="ARBA00022737"/>
    </source>
</evidence>
<keyword evidence="2" id="KW-0677">Repeat</keyword>
<dbReference type="InterPro" id="IPR056884">
    <property type="entry name" value="NPHP3-like_N"/>
</dbReference>
<sequence>MNSIEPSSRNIANNSFGDNITIHQGNIQNPVAGQTDQCLKDLRLTDPRDDKTRIQQTKGGLLKESSNWIFENETFEEWRDGEQNTLLWIKGDPGKGKTMLLCAIIDELTPRTKLATPMDRTTETFLSYFFCQGTDSRINNATAVLRGLIYLIIIQEHSLISHVQERYKHAGKDLFIDIIAWVALSGMLLNILRDPKIGDIVFVVDALDECETDSAKLLDFITNYASLPRVKWIISSRNNLNIQQKFETFIRNGILSLELKANAETVSNAVDIYIEHRISQLRSIQHNQSQRDALRDSLREKANGTFLWVSLVMKELEDVQSWEVTEVVKEMPMDLSAVYKRMIGQIRHQRRVNAKFCWEILSTIFTAYYPLSLGELGTLSGLPKEISEHLESMIKLVIMCGSFLTIRQGIVYFIHQSAKDFLSTEAFQSDTAQRHAGICEQSIAVISTLTQNIYGLTDFGFRTKDAPPPNPNPLASLKYSCFCWTEHFCDAYGANPQSETGLALKETTWTFLNNYVLRWLESVILLGGLTDALRSIQKILREVYGSALVFSQTSSDIRQLQWKERLQLIEDTQGVIKTNSALLQTLEGHNNRVRDIRFSLDGQMVASCCDGGKVRVWDAATGAIQHTVTTRCNDLLAVSFSPGNKSVVFVSNGNGITDNLLSLITVSLDDKTPSAQLHDSSIQLNGSAAFGCSQMLEAKKPRSARATFSLDGKMLAIIGRSDDPIELWNAATGLHLRTIREAKKGDELIFSMAFSPDSKTIASGNGDATVNLWNVETGACFATFTTSHPHAAISAIAFRLDDKELALGRITPYGKIRILDMATGKDQETHISLDDTICGMAFSRDDRTIAVGSKDGTIQLWDADLGMRVWTTGDTSSLRTRSAIPKVIENMVFSPDGKTLALSGFLSKEVELWDALKGTRHKTLKIPLRFFTPAIAGDGDGAITFSPDGGTLAFGCRGICLWDVTTGRRIPQPIIEGTYCTAFALSPNGEELASSFYGTEIKLQNMATGKVQREFSKGWNRVHAITFLPEGKTLAAVYDTGLILVWDAATGACLQEFDSGLRRSVHTDPVSRFRYTSIKYLPKGPFFCLNDRYIINLSHENAESRKHDLLLYDGEWITKGGNPLLWLPREYRSKAVAIQDNLVAIGHKSGMTFIRFNSSSPKGL</sequence>
<dbReference type="Pfam" id="PF00400">
    <property type="entry name" value="WD40"/>
    <property type="match status" value="3"/>
</dbReference>
<dbReference type="InterPro" id="IPR007111">
    <property type="entry name" value="NACHT_NTPase"/>
</dbReference>
<dbReference type="SUPFAM" id="SSF50969">
    <property type="entry name" value="YVTN repeat-like/Quinoprotein amine dehydrogenase"/>
    <property type="match status" value="1"/>
</dbReference>
<dbReference type="PANTHER" id="PTHR10039:SF14">
    <property type="entry name" value="NACHT DOMAIN-CONTAINING PROTEIN"/>
    <property type="match status" value="1"/>
</dbReference>
<keyword evidence="1 3" id="KW-0853">WD repeat</keyword>
<feature type="repeat" description="WD" evidence="3">
    <location>
        <begin position="586"/>
        <end position="627"/>
    </location>
</feature>
<dbReference type="SUPFAM" id="SSF52540">
    <property type="entry name" value="P-loop containing nucleoside triphosphate hydrolases"/>
    <property type="match status" value="1"/>
</dbReference>
<reference evidence="5 6" key="1">
    <citation type="journal article" date="2021" name="BMC Genomics">
        <title>Telomere-to-telomere genome assembly of asparaginase-producing Trichoderma simmonsii.</title>
        <authorList>
            <person name="Chung D."/>
            <person name="Kwon Y.M."/>
            <person name="Yang Y."/>
        </authorList>
    </citation>
    <scope>NUCLEOTIDE SEQUENCE [LARGE SCALE GENOMIC DNA]</scope>
    <source>
        <strain evidence="5 6">GH-Sj1</strain>
    </source>
</reference>
<dbReference type="Gene3D" id="2.130.10.10">
    <property type="entry name" value="YVTN repeat-like/Quinoprotein amine dehydrogenase"/>
    <property type="match status" value="3"/>
</dbReference>
<dbReference type="PROSITE" id="PS50082">
    <property type="entry name" value="WD_REPEATS_2"/>
    <property type="match status" value="3"/>
</dbReference>
<dbReference type="InterPro" id="IPR027417">
    <property type="entry name" value="P-loop_NTPase"/>
</dbReference>
<evidence type="ECO:0000259" key="4">
    <source>
        <dbReference type="PROSITE" id="PS50837"/>
    </source>
</evidence>
<dbReference type="SMART" id="SM00320">
    <property type="entry name" value="WD40"/>
    <property type="match status" value="6"/>
</dbReference>